<proteinExistence type="predicted"/>
<organism evidence="6 7">
    <name type="scientific">Fusibacter ferrireducens</name>
    <dbReference type="NCBI Taxonomy" id="2785058"/>
    <lineage>
        <taxon>Bacteria</taxon>
        <taxon>Bacillati</taxon>
        <taxon>Bacillota</taxon>
        <taxon>Clostridia</taxon>
        <taxon>Eubacteriales</taxon>
        <taxon>Eubacteriales Family XII. Incertae Sedis</taxon>
        <taxon>Fusibacter</taxon>
    </lineage>
</organism>
<dbReference type="EMBL" id="JADKNH010000010">
    <property type="protein sequence ID" value="MBF4694618.1"/>
    <property type="molecule type" value="Genomic_DNA"/>
</dbReference>
<keyword evidence="1" id="KW-0949">S-adenosyl-L-methionine</keyword>
<dbReference type="InterPro" id="IPR023874">
    <property type="entry name" value="DNA_rSAM_put"/>
</dbReference>
<evidence type="ECO:0000256" key="1">
    <source>
        <dbReference type="ARBA" id="ARBA00022691"/>
    </source>
</evidence>
<dbReference type="InterPro" id="IPR058240">
    <property type="entry name" value="rSAM_sf"/>
</dbReference>
<keyword evidence="7" id="KW-1185">Reference proteome</keyword>
<dbReference type="Gene3D" id="1.10.150.320">
    <property type="entry name" value="Photosystem II 12 kDa extrinsic protein"/>
    <property type="match status" value="1"/>
</dbReference>
<evidence type="ECO:0000313" key="7">
    <source>
        <dbReference type="Proteomes" id="UP000614200"/>
    </source>
</evidence>
<gene>
    <name evidence="6" type="ORF">ISU02_16015</name>
</gene>
<dbReference type="SFLD" id="SFLDG01102">
    <property type="entry name" value="Uncharacterised_Radical_SAM_Su"/>
    <property type="match status" value="1"/>
</dbReference>
<dbReference type="InterPro" id="IPR013785">
    <property type="entry name" value="Aldolase_TIM"/>
</dbReference>
<dbReference type="SUPFAM" id="SSF47781">
    <property type="entry name" value="RuvA domain 2-like"/>
    <property type="match status" value="1"/>
</dbReference>
<sequence>MEIFEKLEILADAAKYDVSCSSSGSERANAGGLGNATKAGICHSWTDDGRCISLLKILMSNKCIYDCAYCINRLSNDFPRAEFEPEEIVALTINFYRRNYIEGLFLSSAVTRNPNYTMERLLMVAKRLRTEENFQGYIHLKGIPGADEKLIREAGLYADRLSINIELPTTNGLKLLAPQKDRQSILSPMKLIKDQIDQHKYEKRNKALFVPAGQSTQLIVGSTNETDYHIVKLSEALYNKMSLKRVYYSAYVPVNNHPDIVPHKVPPLQREHRIYQADWLLRFYGFKADEIVNEAHPNLDMLVDPKCQWALRNLHLFPMEVNQVSFLELLRIPGIGNTSARRIMAARRFGLVSYESLKKMGVVLKRAKYFITCKGQYFGAGDLEPLRLKQMLLDKPKQSQMSLSDLYPEAFGITTPNHAIEGETYGLLT</sequence>
<accession>A0ABR9ZVY1</accession>
<keyword evidence="4" id="KW-0411">Iron-sulfur</keyword>
<dbReference type="InterPro" id="IPR007197">
    <property type="entry name" value="rSAM"/>
</dbReference>
<dbReference type="RefSeq" id="WP_194702862.1">
    <property type="nucleotide sequence ID" value="NZ_JADKNH010000010.1"/>
</dbReference>
<reference evidence="6 7" key="1">
    <citation type="submission" date="2020-11" db="EMBL/GenBank/DDBJ databases">
        <title>Fusibacter basophilias sp. nov.</title>
        <authorList>
            <person name="Qiu D."/>
        </authorList>
    </citation>
    <scope>NUCLEOTIDE SEQUENCE [LARGE SCALE GENOMIC DNA]</scope>
    <source>
        <strain evidence="6 7">Q10-2</strain>
    </source>
</reference>
<keyword evidence="3" id="KW-0408">Iron</keyword>
<dbReference type="SUPFAM" id="SSF102114">
    <property type="entry name" value="Radical SAM enzymes"/>
    <property type="match status" value="1"/>
</dbReference>
<dbReference type="Gene3D" id="3.20.20.70">
    <property type="entry name" value="Aldolase class I"/>
    <property type="match status" value="1"/>
</dbReference>
<dbReference type="Pfam" id="PF04055">
    <property type="entry name" value="Radical_SAM"/>
    <property type="match status" value="1"/>
</dbReference>
<dbReference type="SFLD" id="SFLDS00029">
    <property type="entry name" value="Radical_SAM"/>
    <property type="match status" value="1"/>
</dbReference>
<evidence type="ECO:0000259" key="5">
    <source>
        <dbReference type="Pfam" id="PF04055"/>
    </source>
</evidence>
<comment type="caution">
    <text evidence="6">The sequence shown here is derived from an EMBL/GenBank/DDBJ whole genome shotgun (WGS) entry which is preliminary data.</text>
</comment>
<evidence type="ECO:0000256" key="4">
    <source>
        <dbReference type="ARBA" id="ARBA00023014"/>
    </source>
</evidence>
<protein>
    <submittedName>
        <fullName evidence="6">DNA modification/repair radical SAM protein</fullName>
    </submittedName>
</protein>
<dbReference type="InterPro" id="IPR010994">
    <property type="entry name" value="RuvA_2-like"/>
</dbReference>
<dbReference type="PANTHER" id="PTHR21180:SF9">
    <property type="entry name" value="TYPE II SECRETION SYSTEM PROTEIN K"/>
    <property type="match status" value="1"/>
</dbReference>
<dbReference type="InterPro" id="IPR051675">
    <property type="entry name" value="Endo/Exo/Phosphatase_dom_1"/>
</dbReference>
<name>A0ABR9ZVY1_9FIRM</name>
<feature type="domain" description="Radical SAM core" evidence="5">
    <location>
        <begin position="58"/>
        <end position="196"/>
    </location>
</feature>
<evidence type="ECO:0000256" key="2">
    <source>
        <dbReference type="ARBA" id="ARBA00022723"/>
    </source>
</evidence>
<dbReference type="Proteomes" id="UP000614200">
    <property type="component" value="Unassembled WGS sequence"/>
</dbReference>
<keyword evidence="2" id="KW-0479">Metal-binding</keyword>
<dbReference type="CDD" id="cd01335">
    <property type="entry name" value="Radical_SAM"/>
    <property type="match status" value="1"/>
</dbReference>
<evidence type="ECO:0000313" key="6">
    <source>
        <dbReference type="EMBL" id="MBF4694618.1"/>
    </source>
</evidence>
<dbReference type="NCBIfam" id="TIGR03916">
    <property type="entry name" value="rSAM_link_UDG"/>
    <property type="match status" value="1"/>
</dbReference>
<evidence type="ECO:0000256" key="3">
    <source>
        <dbReference type="ARBA" id="ARBA00023004"/>
    </source>
</evidence>
<dbReference type="PANTHER" id="PTHR21180">
    <property type="entry name" value="ENDONUCLEASE/EXONUCLEASE/PHOSPHATASE FAMILY DOMAIN-CONTAINING PROTEIN 1"/>
    <property type="match status" value="1"/>
</dbReference>